<evidence type="ECO:0000313" key="1">
    <source>
        <dbReference type="EMBL" id="CAG8579087.1"/>
    </source>
</evidence>
<sequence length="320" mass="36970">MTNVDLLNAAFTAMMPGYTFVTEKEYHERKKEYDEKQIEYNERQKEGYHEQQNSHDLMIQEYTVYQPVDMYAFHQCILVGGDVYLIDRIDDDELSSTSKSFDSLTISNNVTVQIFIKMLCGKSITLECQYNDTIDTVKQKIQDKEGIPSNQQRLIFGGRQLEGEKTLNYYDITKGCTLHLVLNLLGGGNVVSYLSTNFLEPSFDYDFTNIDDKDSTFTRGNVLYRRPCGWRRFALKVSKKYDNGNDGWLGTDTNAWPVSYHGTSKNNSKSISEEEFLLSKGLRFAHGHGIYSSPEMDVAQRFAQEFEYNDDKYLVVIQNR</sequence>
<feature type="non-terminal residue" evidence="1">
    <location>
        <position position="320"/>
    </location>
</feature>
<name>A0ACA9M9Y5_9GLOM</name>
<keyword evidence="2" id="KW-1185">Reference proteome</keyword>
<dbReference type="EMBL" id="CAJVQC010007422">
    <property type="protein sequence ID" value="CAG8579087.1"/>
    <property type="molecule type" value="Genomic_DNA"/>
</dbReference>
<dbReference type="Proteomes" id="UP000789920">
    <property type="component" value="Unassembled WGS sequence"/>
</dbReference>
<protein>
    <submittedName>
        <fullName evidence="1">13320_t:CDS:1</fullName>
    </submittedName>
</protein>
<gene>
    <name evidence="1" type="ORF">RPERSI_LOCUS5065</name>
</gene>
<comment type="caution">
    <text evidence="1">The sequence shown here is derived from an EMBL/GenBank/DDBJ whole genome shotgun (WGS) entry which is preliminary data.</text>
</comment>
<evidence type="ECO:0000313" key="2">
    <source>
        <dbReference type="Proteomes" id="UP000789920"/>
    </source>
</evidence>
<organism evidence="1 2">
    <name type="scientific">Racocetra persica</name>
    <dbReference type="NCBI Taxonomy" id="160502"/>
    <lineage>
        <taxon>Eukaryota</taxon>
        <taxon>Fungi</taxon>
        <taxon>Fungi incertae sedis</taxon>
        <taxon>Mucoromycota</taxon>
        <taxon>Glomeromycotina</taxon>
        <taxon>Glomeromycetes</taxon>
        <taxon>Diversisporales</taxon>
        <taxon>Gigasporaceae</taxon>
        <taxon>Racocetra</taxon>
    </lineage>
</organism>
<accession>A0ACA9M9Y5</accession>
<reference evidence="1" key="1">
    <citation type="submission" date="2021-06" db="EMBL/GenBank/DDBJ databases">
        <authorList>
            <person name="Kallberg Y."/>
            <person name="Tangrot J."/>
            <person name="Rosling A."/>
        </authorList>
    </citation>
    <scope>NUCLEOTIDE SEQUENCE</scope>
    <source>
        <strain evidence="1">MA461A</strain>
    </source>
</reference>
<proteinExistence type="predicted"/>